<dbReference type="InterPro" id="IPR041679">
    <property type="entry name" value="DNA2/NAM7-like_C"/>
</dbReference>
<evidence type="ECO:0000256" key="1">
    <source>
        <dbReference type="SAM" id="Coils"/>
    </source>
</evidence>
<dbReference type="PANTHER" id="PTHR10887:SF537">
    <property type="entry name" value="HELICASE SENATAXIN-RELATED"/>
    <property type="match status" value="1"/>
</dbReference>
<dbReference type="Pfam" id="PF13086">
    <property type="entry name" value="AAA_11"/>
    <property type="match status" value="1"/>
</dbReference>
<reference evidence="6" key="1">
    <citation type="submission" date="2025-08" db="UniProtKB">
        <authorList>
            <consortium name="RefSeq"/>
        </authorList>
    </citation>
    <scope>IDENTIFICATION</scope>
    <source>
        <tissue evidence="6">Blood</tissue>
    </source>
</reference>
<dbReference type="RefSeq" id="XP_067165068.1">
    <property type="nucleotide sequence ID" value="XM_067308967.1"/>
</dbReference>
<sequence length="2839" mass="319157">MSTCRWCTPSGSDTTEFLKNYASKWLSQEDLEGSSDDLCYCLECVVEYHRAREKLPSLHEVLWELETSRLIAHIEKSMKEEVGEDDELFIVDENGETQLSGYVGPDFENNLRVPLLEILKYPYLLLHEKVSELCVEVLCRMEQGHNSFQVFEKYPGIYLFLVHPNEVIRRWAILTARNLGKVDRDDYYDLQEVLTCLFKVIELGLFDSPDIYSSSMIEKGKLILLPSHLYDTTNYKNYWLGICMLLTVLEEQAMDSLLLGPDKQNDFMQSILHTMEKEADDDSTDPFWPALHCFMVILDQLGSKVWGQLIDPVQAFQTIINSVSYNNEIKNIRNSFKRTKSEPESDYDDEMVTCSQIVYNYNTEKPQKDTGWKTAICPDYCPNMYEDMQTLANVLQSDIGRDMRVHHSTFLWFIPFVQSLMDLKDLGVAYIVEVIHYLCSEIRGILNEKIQQCDKVSEFFVLILVSIIELHRNKKCLHLLWVSSQEWVEAVVRCAKLPAIAFTRCTEKTSGNYPRGSSALSSQASNSVQHACVQLIRSLLREGYQIGQHALCKQYLDKLNLLLRGNLSLGWQLSIQETQELQMCLKQVIRSIKGRAMNTSVSIENNANSTTLPTLSIKQEKRMHGDECEMTVHGRDDLCSPFSFTSKGVRDGGCQENLFTRRNDAWKEECRDACKTSRSFTERHLVDVKKEPDDKAAQEYECPQNSLTTKICGEVQKNMDSHLVSGNCDKDNWFFNPSFQCSDFKRGGELETRGGELENKCEMEPVTPKCLVAQTCIDSPEHVHSSDEKESNMSPNSSSKFKIDADRLMNLKQKVLRTDWTSKLSQLVKPPNLQNSCMAVSASKAEADQPQLCTDSACASKDCYGHQGVNIACENEISVTSQASRSFENKQEKSMNDTFQYRLASIKQESKETLLDCSRASKNEPDLQENEDDHFLLSGITNNLMKKRPSEERSSSLLKSVFKKDLNMQTSDQEQPNLGNLTKDDCKGQILRTFCVDKTSANGHVRSGSEDKGNVSNTALRISPLSVKCESSDRLLEFSKYFKKEDNSMGKSDEDFVRVVSGDSNLTDSEVDRDLSKLSLAAYAKSVNFPIDSSQESSVYHNICDIKRKVKGAVRSSGNVQSNKSPCDADCLDNQIIIISDSSDEEKSVPLAEQTKKTNEDKCPEKQPLTSSCISDTEIKKELKTPSSPLSHDECESQYFEFETEDEVFSVWQDTQMYTMEKIQEYKQDRVSTSVGSSDSDSVLKDYTNEWGYDTDYISDDTMEKEASAVEKQIDNLSHQKEAGNTEEVSSSALQESISKGIKKDQLENSADKSAVAEDFIPNTELTEPRASTSNISLASKLAIKKNSVSPQNNLAKSKLVRTIQRSPKRTLLKTAQSKKLSQSTSKNSQPGRSTPAVVPPKKVRQCPAPTSTAEKLGLKKAPRKAFELSQRSLESLAQLRSYGKAAGKVGTAQKQKIKLITPQTLSIKNNKKMLACQDLQFLRQTRPKQSVRGKNLAGSSDSRSKKVSKVDAKSVKQKPKSFGLTSVEGAVENQGGGKMEQTFFPSASERKQIRDVSLEKEGMQTTHISKIPVFSDSNTKMKENNMVVPPVPVDLDLFSPVAAEDDKPSEGGCVVQSKFEKTTSKENGCKSNENSDDDDDLFLTQLDPVDMELCSQEENDGEITISSKPVEMEIDAAENLQQNKPLSIVKCKHKDCVEKVEKIGEYCSKHSTTNLETDHLFAKPLLPPSKTRKPSTTKVFSSVSSSRNAAFTKDLEDVKKLPPASKSKVNVVKPVVFRPPNAKAVPAGNQVCKTPSFSNVPQPCVSSNVLRPQNTQMDNASNISRRPVREEYYSSFLGAQQRDHSIFVKEVLKWTYEMFANCSQYGPPDSLLQSVVASVPIKFQGYNDYFNTFFPLMMLNAFETLAQDWLESQRMRERSYYFHLQNFCADLKRADFIAHIRESDLARQLHPKEDDLIFLVVQERNAFGEESEVVNHLVKHVGLVTRFSRASGSSARQNEQHPVCHLSVQTQGNLSFFINKQVKCVVVGSLVTTQRTFKGLLLLSRSPLAKPIINPSYNDFCPRDLHIASESAAYIKEYNEDQKRAIDTAYAIVKQHPGLPKICLIHGPPGTGKSKTIVGLLSRVLRENTRNEKRTQKLNSKIKPNRFLVCAPSNAAVDELMKKIIVEFKEKCQNRQDPLGNCGDIRLVRLGAEKSISSEVRGFSLDKQVEHRMKRKLPNHDQGIQKRKEALDQKLDMLSRQRAMHRCEKRDINQMLDDEIGRLSKERQQLASQLKEVRGCSQRVQAEIILESDIICCTLSTSGGTLLESAFWRQGLDPFSCVIVDEAGQSCEVETLIPLIHRCNKLVLVGDPRQLPPTVKSQKAQDYGYDQSLMARLHRHLEAQVQQNILRSLPVVQLTVQYRMHPDICLFPSNYVYGRSLKTDKATEENRCSSEWPFQPYLIFDVGDGHEERDNDSFSNPQEVKLVMELIKTIKEKRKDLGLRHIGVITPYSAQKKKIQEELDRVFKNNSSGEVDTVDAFQGREKDCIIVTCVRANSSKGSIGFLASLQRLNVTITRARFSLFILGRLKTLMENKDWNELIQDAQRRGAIIKTSDKSYKKDAAKILKLKTTVQTPPCQPPTKAGTKKAPPVQAHSPGGRRGELTNPREASSPRELSAPAVPAAPQGSRGLQQPQGPQAVDSRRAPVSTPVEAAAQPADREKPRDPRLAGRTETKGKDQVSKDSNRSAQGNLGATAQQGPEVSSAVRDRISKTETSKKPQQTTGQSDVPSTSSYAAQRESDWRASLSKTDSKTHSGGGQSSSSKWSKDKDYRFVTRRASDESPESKDSNSAKRRKTFH</sequence>
<feature type="compositionally biased region" description="Low complexity" evidence="2">
    <location>
        <begin position="2612"/>
        <end position="2632"/>
    </location>
</feature>
<dbReference type="InterPro" id="IPR047187">
    <property type="entry name" value="SF1_C_Upf1"/>
</dbReference>
<feature type="region of interest" description="Disordered" evidence="2">
    <location>
        <begin position="2612"/>
        <end position="2839"/>
    </location>
</feature>
<feature type="compositionally biased region" description="Basic and acidic residues" evidence="2">
    <location>
        <begin position="781"/>
        <end position="791"/>
    </location>
</feature>
<dbReference type="InterPro" id="IPR027417">
    <property type="entry name" value="P-loop_NTPase"/>
</dbReference>
<feature type="compositionally biased region" description="Polar residues" evidence="2">
    <location>
        <begin position="2759"/>
        <end position="2776"/>
    </location>
</feature>
<accession>A0ABM4FJE2</accession>
<feature type="coiled-coil region" evidence="1">
    <location>
        <begin position="2229"/>
        <end position="2274"/>
    </location>
</feature>
<name>A0ABM4FJE2_9AVES</name>
<proteinExistence type="predicted"/>
<dbReference type="GO" id="GO:0004386">
    <property type="term" value="F:helicase activity"/>
    <property type="evidence" value="ECO:0007669"/>
    <property type="project" value="UniProtKB-KW"/>
</dbReference>
<feature type="compositionally biased region" description="Basic and acidic residues" evidence="2">
    <location>
        <begin position="1154"/>
        <end position="1165"/>
    </location>
</feature>
<evidence type="ECO:0000256" key="2">
    <source>
        <dbReference type="SAM" id="MobiDB-lite"/>
    </source>
</evidence>
<dbReference type="Proteomes" id="UP001652627">
    <property type="component" value="Chromosome 21"/>
</dbReference>
<feature type="region of interest" description="Disordered" evidence="2">
    <location>
        <begin position="1278"/>
        <end position="1318"/>
    </location>
</feature>
<feature type="compositionally biased region" description="Polar residues" evidence="2">
    <location>
        <begin position="2727"/>
        <end position="2742"/>
    </location>
</feature>
<dbReference type="Pfam" id="PF13087">
    <property type="entry name" value="AAA_12"/>
    <property type="match status" value="1"/>
</dbReference>
<dbReference type="InterPro" id="IPR045055">
    <property type="entry name" value="DNA2/NAM7-like"/>
</dbReference>
<feature type="domain" description="DNA2/NAM7 helicase helicase" evidence="3">
    <location>
        <begin position="2079"/>
        <end position="2363"/>
    </location>
</feature>
<keyword evidence="6" id="KW-0378">Hydrolase</keyword>
<keyword evidence="5" id="KW-1185">Reference proteome</keyword>
<feature type="compositionally biased region" description="Basic and acidic residues" evidence="2">
    <location>
        <begin position="1302"/>
        <end position="1311"/>
    </location>
</feature>
<dbReference type="SUPFAM" id="SSF52540">
    <property type="entry name" value="P-loop containing nucleoside triphosphate hydrolases"/>
    <property type="match status" value="1"/>
</dbReference>
<evidence type="ECO:0000313" key="5">
    <source>
        <dbReference type="Proteomes" id="UP001652627"/>
    </source>
</evidence>
<dbReference type="Gene3D" id="3.40.50.300">
    <property type="entry name" value="P-loop containing nucleotide triphosphate hydrolases"/>
    <property type="match status" value="2"/>
</dbReference>
<evidence type="ECO:0000259" key="3">
    <source>
        <dbReference type="Pfam" id="PF13086"/>
    </source>
</evidence>
<protein>
    <submittedName>
        <fullName evidence="6">Probable helicase senataxin isoform X1</fullName>
    </submittedName>
</protein>
<feature type="region of interest" description="Disordered" evidence="2">
    <location>
        <begin position="1143"/>
        <end position="1170"/>
    </location>
</feature>
<feature type="region of interest" description="Disordered" evidence="2">
    <location>
        <begin position="781"/>
        <end position="800"/>
    </location>
</feature>
<gene>
    <name evidence="6" type="primary">SETX</name>
</gene>
<feature type="compositionally biased region" description="Basic and acidic residues" evidence="2">
    <location>
        <begin position="1503"/>
        <end position="1515"/>
    </location>
</feature>
<keyword evidence="6" id="KW-0067">ATP-binding</keyword>
<feature type="compositionally biased region" description="Basic and acidic residues" evidence="2">
    <location>
        <begin position="2699"/>
        <end position="2726"/>
    </location>
</feature>
<evidence type="ECO:0000259" key="4">
    <source>
        <dbReference type="Pfam" id="PF13087"/>
    </source>
</evidence>
<keyword evidence="6" id="KW-0547">Nucleotide-binding</keyword>
<organism evidence="5 6">
    <name type="scientific">Apteryx mantelli</name>
    <name type="common">North Island brown kiwi</name>
    <dbReference type="NCBI Taxonomy" id="2696672"/>
    <lineage>
        <taxon>Eukaryota</taxon>
        <taxon>Metazoa</taxon>
        <taxon>Chordata</taxon>
        <taxon>Craniata</taxon>
        <taxon>Vertebrata</taxon>
        <taxon>Euteleostomi</taxon>
        <taxon>Archelosauria</taxon>
        <taxon>Archosauria</taxon>
        <taxon>Dinosauria</taxon>
        <taxon>Saurischia</taxon>
        <taxon>Theropoda</taxon>
        <taxon>Coelurosauria</taxon>
        <taxon>Aves</taxon>
        <taxon>Palaeognathae</taxon>
        <taxon>Apterygiformes</taxon>
        <taxon>Apterygidae</taxon>
        <taxon>Apteryx</taxon>
    </lineage>
</organism>
<evidence type="ECO:0000313" key="6">
    <source>
        <dbReference type="RefSeq" id="XP_067165068.1"/>
    </source>
</evidence>
<dbReference type="GeneID" id="106485699"/>
<feature type="compositionally biased region" description="Basic and acidic residues" evidence="2">
    <location>
        <begin position="2747"/>
        <end position="2758"/>
    </location>
</feature>
<dbReference type="InterPro" id="IPR041677">
    <property type="entry name" value="DNA2/NAM7_AAA_11"/>
</dbReference>
<feature type="region of interest" description="Disordered" evidence="2">
    <location>
        <begin position="1486"/>
        <end position="1516"/>
    </location>
</feature>
<feature type="domain" description="DNA2/NAM7 helicase-like C-terminal" evidence="4">
    <location>
        <begin position="2370"/>
        <end position="2569"/>
    </location>
</feature>
<keyword evidence="6" id="KW-0347">Helicase</keyword>
<dbReference type="PANTHER" id="PTHR10887">
    <property type="entry name" value="DNA2/NAM7 HELICASE FAMILY"/>
    <property type="match status" value="1"/>
</dbReference>
<keyword evidence="1" id="KW-0175">Coiled coil</keyword>
<feature type="compositionally biased region" description="Polar residues" evidence="2">
    <location>
        <begin position="1374"/>
        <end position="1393"/>
    </location>
</feature>
<feature type="region of interest" description="Disordered" evidence="2">
    <location>
        <begin position="1366"/>
        <end position="1419"/>
    </location>
</feature>
<dbReference type="CDD" id="cd18042">
    <property type="entry name" value="DEXXQc_SETX"/>
    <property type="match status" value="1"/>
</dbReference>
<dbReference type="CDD" id="cd18808">
    <property type="entry name" value="SF1_C_Upf1"/>
    <property type="match status" value="1"/>
</dbReference>
<feature type="compositionally biased region" description="Basic and acidic residues" evidence="2">
    <location>
        <begin position="2806"/>
        <end position="2831"/>
    </location>
</feature>
<feature type="compositionally biased region" description="Polar residues" evidence="2">
    <location>
        <begin position="1287"/>
        <end position="1298"/>
    </location>
</feature>